<reference evidence="2 3" key="1">
    <citation type="journal article" date="2019" name="Int. J. Syst. Evol. Microbiol.">
        <title>Faecalibacillus intestinalis gen. nov., sp. nov. and Faecalibacillus faecis sp. nov., isolated from human faeces.</title>
        <authorList>
            <person name="Seo B."/>
            <person name="Jeon K."/>
            <person name="Baek I."/>
            <person name="Lee Y.M."/>
            <person name="Baek K."/>
            <person name="Ko G."/>
        </authorList>
    </citation>
    <scope>NUCLEOTIDE SEQUENCE [LARGE SCALE GENOMIC DNA]</scope>
    <source>
        <strain evidence="2 3">SNUG30099</strain>
    </source>
</reference>
<keyword evidence="1" id="KW-1133">Transmembrane helix</keyword>
<proteinExistence type="predicted"/>
<evidence type="ECO:0000313" key="2">
    <source>
        <dbReference type="EMBL" id="PST40670.1"/>
    </source>
</evidence>
<feature type="transmembrane region" description="Helical" evidence="1">
    <location>
        <begin position="51"/>
        <end position="72"/>
    </location>
</feature>
<keyword evidence="1" id="KW-0812">Transmembrane</keyword>
<comment type="caution">
    <text evidence="2">The sequence shown here is derived from an EMBL/GenBank/DDBJ whole genome shotgun (WGS) entry which is preliminary data.</text>
</comment>
<dbReference type="RefSeq" id="WP_107029955.1">
    <property type="nucleotide sequence ID" value="NZ_JAQDCP010000021.1"/>
</dbReference>
<evidence type="ECO:0000313" key="3">
    <source>
        <dbReference type="Proteomes" id="UP000240974"/>
    </source>
</evidence>
<gene>
    <name evidence="2" type="ORF">C7U54_08185</name>
</gene>
<feature type="transmembrane region" description="Helical" evidence="1">
    <location>
        <begin position="7"/>
        <end position="31"/>
    </location>
</feature>
<protein>
    <submittedName>
        <fullName evidence="2">Uncharacterized protein</fullName>
    </submittedName>
</protein>
<dbReference type="AlphaFoldDB" id="A0A2T3FZG4"/>
<accession>A0A2T3FZG4</accession>
<keyword evidence="3" id="KW-1185">Reference proteome</keyword>
<sequence>MKTKSKLTYLINIIICMLIITGIYLGGIFILDCLNSHGFIKNHFSTFYQDAIRQSISVFGTFLTIGTTWSIHHMDSKKYKDKEIELRYIESRPFFHLKNIEGKKVINFKSLKQEGIVLINVKVFYFGFNARLLHIDELHDMSCGENDTGIDNYIVLDQEKYFLSQFIAVKATTIYNESVYFVNDCFEQRGYNFIKEINKNKSTLVQFKNINGDIIGEEKFNKKISSIIKYLDDNYDVSVYRDQTLVNDIKQAMIKLQERNINDLSLIITLIRNYRNDIKCDEVIRLLQSAKNILSNTDETAGNEVPAEEYGYFIGNLICTENFRNKYSKIFENAMSNKVDSKQIMIDYLNDYINEYVSAKISGEEINKDYPLRNLEVYFSHYVESVTKIDNNEIMGHMASLLDRVEKEK</sequence>
<name>A0A2T3FZG4_9FIRM</name>
<evidence type="ECO:0000256" key="1">
    <source>
        <dbReference type="SAM" id="Phobius"/>
    </source>
</evidence>
<organism evidence="2 3">
    <name type="scientific">Faecalibacillus intestinalis</name>
    <dbReference type="NCBI Taxonomy" id="1982626"/>
    <lineage>
        <taxon>Bacteria</taxon>
        <taxon>Bacillati</taxon>
        <taxon>Bacillota</taxon>
        <taxon>Erysipelotrichia</taxon>
        <taxon>Erysipelotrichales</taxon>
        <taxon>Coprobacillaceae</taxon>
        <taxon>Faecalibacillus</taxon>
    </lineage>
</organism>
<dbReference type="Proteomes" id="UP000240974">
    <property type="component" value="Unassembled WGS sequence"/>
</dbReference>
<dbReference type="EMBL" id="PYLQ01000010">
    <property type="protein sequence ID" value="PST40670.1"/>
    <property type="molecule type" value="Genomic_DNA"/>
</dbReference>
<keyword evidence="1" id="KW-0472">Membrane</keyword>